<dbReference type="PANTHER" id="PTHR37319">
    <property type="entry name" value="TRANSPOSASE"/>
    <property type="match status" value="1"/>
</dbReference>
<dbReference type="GO" id="GO:0004803">
    <property type="term" value="F:transposase activity"/>
    <property type="evidence" value="ECO:0007669"/>
    <property type="project" value="InterPro"/>
</dbReference>
<comment type="caution">
    <text evidence="3">The sequence shown here is derived from an EMBL/GenBank/DDBJ whole genome shotgun (WGS) entry which is preliminary data.</text>
</comment>
<evidence type="ECO:0000313" key="3">
    <source>
        <dbReference type="EMBL" id="PSB44702.1"/>
    </source>
</evidence>
<dbReference type="OrthoDB" id="139608at2"/>
<dbReference type="InterPro" id="IPR014735">
    <property type="entry name" value="Transposase_Tn5-like_N"/>
</dbReference>
<name>A0A2T1FI78_9CYAN</name>
<proteinExistence type="predicted"/>
<dbReference type="Pfam" id="PF14706">
    <property type="entry name" value="Tnp_DNA_bind"/>
    <property type="match status" value="1"/>
</dbReference>
<dbReference type="InterPro" id="IPR012337">
    <property type="entry name" value="RNaseH-like_sf"/>
</dbReference>
<dbReference type="InterPro" id="IPR047768">
    <property type="entry name" value="Tn5p-like"/>
</dbReference>
<dbReference type="PANTHER" id="PTHR37319:SF1">
    <property type="entry name" value="TRANSPOSASE TN5 DIMERISATION DOMAIN-CONTAINING PROTEIN"/>
    <property type="match status" value="1"/>
</dbReference>
<dbReference type="InterPro" id="IPR002559">
    <property type="entry name" value="Transposase_11"/>
</dbReference>
<evidence type="ECO:0008006" key="5">
    <source>
        <dbReference type="Google" id="ProtNLM"/>
    </source>
</evidence>
<dbReference type="SUPFAM" id="SSF53098">
    <property type="entry name" value="Ribonuclease H-like"/>
    <property type="match status" value="1"/>
</dbReference>
<dbReference type="GO" id="GO:0003677">
    <property type="term" value="F:DNA binding"/>
    <property type="evidence" value="ECO:0007669"/>
    <property type="project" value="InterPro"/>
</dbReference>
<dbReference type="Pfam" id="PF01609">
    <property type="entry name" value="DDE_Tnp_1"/>
    <property type="match status" value="1"/>
</dbReference>
<evidence type="ECO:0000259" key="2">
    <source>
        <dbReference type="Pfam" id="PF14706"/>
    </source>
</evidence>
<gene>
    <name evidence="3" type="ORF">C7B77_25530</name>
</gene>
<dbReference type="Gene3D" id="3.90.350.10">
    <property type="entry name" value="Transposase Inhibitor Protein From Tn5, Chain A, domain 1"/>
    <property type="match status" value="1"/>
</dbReference>
<evidence type="ECO:0000313" key="4">
    <source>
        <dbReference type="Proteomes" id="UP000238937"/>
    </source>
</evidence>
<feature type="non-terminal residue" evidence="3">
    <location>
        <position position="230"/>
    </location>
</feature>
<dbReference type="Proteomes" id="UP000238937">
    <property type="component" value="Unassembled WGS sequence"/>
</dbReference>
<dbReference type="GO" id="GO:0006313">
    <property type="term" value="P:DNA transposition"/>
    <property type="evidence" value="ECO:0007669"/>
    <property type="project" value="InterPro"/>
</dbReference>
<dbReference type="NCBIfam" id="NF033590">
    <property type="entry name" value="transpos_IS4_3"/>
    <property type="match status" value="1"/>
</dbReference>
<protein>
    <recommendedName>
        <fullName evidence="5">IS4 family transposase</fullName>
    </recommendedName>
</protein>
<dbReference type="EMBL" id="PVWO01000517">
    <property type="protein sequence ID" value="PSB44702.1"/>
    <property type="molecule type" value="Genomic_DNA"/>
</dbReference>
<dbReference type="InterPro" id="IPR054836">
    <property type="entry name" value="Tn5_transposase"/>
</dbReference>
<dbReference type="RefSeq" id="WP_146138515.1">
    <property type="nucleotide sequence ID" value="NZ_PVWO01000517.1"/>
</dbReference>
<feature type="domain" description="Transposase IS4-like" evidence="1">
    <location>
        <begin position="113"/>
        <end position="207"/>
    </location>
</feature>
<organism evidence="3 4">
    <name type="scientific">Chamaesiphon polymorphus CCALA 037</name>
    <dbReference type="NCBI Taxonomy" id="2107692"/>
    <lineage>
        <taxon>Bacteria</taxon>
        <taxon>Bacillati</taxon>
        <taxon>Cyanobacteriota</taxon>
        <taxon>Cyanophyceae</taxon>
        <taxon>Gomontiellales</taxon>
        <taxon>Chamaesiphonaceae</taxon>
        <taxon>Chamaesiphon</taxon>
    </lineage>
</organism>
<sequence length="230" mass="26822">MARLQDWSSQEIHYSAFDDCWHGKRVQEVVRCLSKHPGQSVPQAASESKSQSQSIYRLWANKRVKPEQIRASHHMSVGAAVLGQMNIEIPRNPERVLRTACLTVRAMAVKIEVPRHHKQRSKYQPIQLNIILVEEVNPPQEAKPIRWLLLTTLPVETLAQVWQCVRWYSLRWLIERFHYTLKSGCKIEQLQLETKDRLLNALATYSIVAWRLMHLTYCARLHPEQSCEIA</sequence>
<dbReference type="AlphaFoldDB" id="A0A2T1FI78"/>
<accession>A0A2T1FI78</accession>
<reference evidence="3 4" key="1">
    <citation type="submission" date="2018-03" db="EMBL/GenBank/DDBJ databases">
        <title>The ancient ancestry and fast evolution of plastids.</title>
        <authorList>
            <person name="Moore K.R."/>
            <person name="Magnabosco C."/>
            <person name="Momper L."/>
            <person name="Gold D.A."/>
            <person name="Bosak T."/>
            <person name="Fournier G.P."/>
        </authorList>
    </citation>
    <scope>NUCLEOTIDE SEQUENCE [LARGE SCALE GENOMIC DNA]</scope>
    <source>
        <strain evidence="3 4">CCALA 037</strain>
    </source>
</reference>
<evidence type="ECO:0000259" key="1">
    <source>
        <dbReference type="Pfam" id="PF01609"/>
    </source>
</evidence>
<feature type="domain" description="Transposase Tn5-like N-terminal" evidence="2">
    <location>
        <begin position="5"/>
        <end position="64"/>
    </location>
</feature>
<keyword evidence="4" id="KW-1185">Reference proteome</keyword>